<sequence length="159" mass="17171">MKTPVSRYVSLTLLAIGALLLAMGLWLFYEHHVLLSEGVEVQARVHHKEAKGRAGQESFSAQLVPADQPEQSIKVRMTAEQFASLAEGDSVTLAYVPDDPAIYTLGGLGQVRALDGRDQATVVGGVLCLLLGAALYAYSLRRPKPRRRPPPQGKGPQVV</sequence>
<dbReference type="RefSeq" id="WP_248211219.1">
    <property type="nucleotide sequence ID" value="NZ_JALNMH010000016.1"/>
</dbReference>
<accession>A0ABT0GLG5</accession>
<protein>
    <submittedName>
        <fullName evidence="2">DUF3592 domain-containing protein</fullName>
    </submittedName>
</protein>
<evidence type="ECO:0000313" key="3">
    <source>
        <dbReference type="Proteomes" id="UP001431449"/>
    </source>
</evidence>
<organism evidence="2 3">
    <name type="scientific">Pseudomarimonas salicorniae</name>
    <dbReference type="NCBI Taxonomy" id="2933270"/>
    <lineage>
        <taxon>Bacteria</taxon>
        <taxon>Pseudomonadati</taxon>
        <taxon>Pseudomonadota</taxon>
        <taxon>Gammaproteobacteria</taxon>
        <taxon>Lysobacterales</taxon>
        <taxon>Lysobacteraceae</taxon>
        <taxon>Pseudomarimonas</taxon>
    </lineage>
</organism>
<name>A0ABT0GLG5_9GAMM</name>
<evidence type="ECO:0000256" key="1">
    <source>
        <dbReference type="SAM" id="Phobius"/>
    </source>
</evidence>
<keyword evidence="1" id="KW-1133">Transmembrane helix</keyword>
<gene>
    <name evidence="2" type="ORF">M0G41_16925</name>
</gene>
<dbReference type="EMBL" id="JALNMH010000016">
    <property type="protein sequence ID" value="MCK7595345.1"/>
    <property type="molecule type" value="Genomic_DNA"/>
</dbReference>
<dbReference type="Proteomes" id="UP001431449">
    <property type="component" value="Unassembled WGS sequence"/>
</dbReference>
<reference evidence="2" key="1">
    <citation type="submission" date="2022-04" db="EMBL/GenBank/DDBJ databases">
        <title>Lysobacter sp. CAU 1642 isolated from sea sand.</title>
        <authorList>
            <person name="Kim W."/>
        </authorList>
    </citation>
    <scope>NUCLEOTIDE SEQUENCE</scope>
    <source>
        <strain evidence="2">CAU 1642</strain>
    </source>
</reference>
<proteinExistence type="predicted"/>
<keyword evidence="1" id="KW-0472">Membrane</keyword>
<evidence type="ECO:0000313" key="2">
    <source>
        <dbReference type="EMBL" id="MCK7595345.1"/>
    </source>
</evidence>
<feature type="transmembrane region" description="Helical" evidence="1">
    <location>
        <begin position="120"/>
        <end position="138"/>
    </location>
</feature>
<keyword evidence="1" id="KW-0812">Transmembrane</keyword>
<keyword evidence="3" id="KW-1185">Reference proteome</keyword>
<feature type="transmembrane region" description="Helical" evidence="1">
    <location>
        <begin position="7"/>
        <end position="29"/>
    </location>
</feature>
<comment type="caution">
    <text evidence="2">The sequence shown here is derived from an EMBL/GenBank/DDBJ whole genome shotgun (WGS) entry which is preliminary data.</text>
</comment>